<comment type="similarity">
    <text evidence="1">Belongs to the Gfa family.</text>
</comment>
<dbReference type="GO" id="GO:0046872">
    <property type="term" value="F:metal ion binding"/>
    <property type="evidence" value="ECO:0007669"/>
    <property type="project" value="UniProtKB-KW"/>
</dbReference>
<dbReference type="SUPFAM" id="SSF51316">
    <property type="entry name" value="Mss4-like"/>
    <property type="match status" value="1"/>
</dbReference>
<keyword evidence="3" id="KW-0862">Zinc</keyword>
<protein>
    <submittedName>
        <fullName evidence="5">GFA family protein</fullName>
    </submittedName>
</protein>
<gene>
    <name evidence="5" type="ORF">J5837_14735</name>
</gene>
<dbReference type="PANTHER" id="PTHR28620:SF1">
    <property type="entry name" value="CENP-V_GFA DOMAIN-CONTAINING PROTEIN"/>
    <property type="match status" value="1"/>
</dbReference>
<comment type="caution">
    <text evidence="5">The sequence shown here is derived from an EMBL/GenBank/DDBJ whole genome shotgun (WGS) entry which is preliminary data.</text>
</comment>
<dbReference type="PROSITE" id="PS51891">
    <property type="entry name" value="CENP_V_GFA"/>
    <property type="match status" value="1"/>
</dbReference>
<dbReference type="Proteomes" id="UP000673447">
    <property type="component" value="Unassembled WGS sequence"/>
</dbReference>
<dbReference type="InterPro" id="IPR052355">
    <property type="entry name" value="CENP-V-like"/>
</dbReference>
<evidence type="ECO:0000256" key="3">
    <source>
        <dbReference type="ARBA" id="ARBA00022833"/>
    </source>
</evidence>
<evidence type="ECO:0000259" key="4">
    <source>
        <dbReference type="PROSITE" id="PS51891"/>
    </source>
</evidence>
<evidence type="ECO:0000256" key="2">
    <source>
        <dbReference type="ARBA" id="ARBA00022723"/>
    </source>
</evidence>
<keyword evidence="2" id="KW-0479">Metal-binding</keyword>
<accession>A0A941AVM2</accession>
<keyword evidence="6" id="KW-1185">Reference proteome</keyword>
<dbReference type="InterPro" id="IPR006913">
    <property type="entry name" value="CENP-V/GFA"/>
</dbReference>
<evidence type="ECO:0000313" key="5">
    <source>
        <dbReference type="EMBL" id="MBP3985666.1"/>
    </source>
</evidence>
<dbReference type="EMBL" id="JAGKTC010000003">
    <property type="protein sequence ID" value="MBP3985666.1"/>
    <property type="molecule type" value="Genomic_DNA"/>
</dbReference>
<reference evidence="5" key="2">
    <citation type="submission" date="2021-03" db="EMBL/GenBank/DDBJ databases">
        <authorList>
            <person name="Cao W."/>
        </authorList>
    </citation>
    <scope>NUCLEOTIDE SEQUENCE</scope>
    <source>
        <strain evidence="5">110414</strain>
    </source>
</reference>
<dbReference type="Gene3D" id="2.170.150.70">
    <property type="match status" value="1"/>
</dbReference>
<dbReference type="InterPro" id="IPR011057">
    <property type="entry name" value="Mss4-like_sf"/>
</dbReference>
<reference evidence="5" key="1">
    <citation type="journal article" date="2016" name="Int. J. Syst. Evol. Microbiol.">
        <title>Pseudoxanthomonas helianthi sp. nov., isolated from roots of Jerusalem artichoke (Helianthus tuberosus).</title>
        <authorList>
            <person name="Kittiwongwattana C."/>
            <person name="Thawai C."/>
        </authorList>
    </citation>
    <scope>NUCLEOTIDE SEQUENCE</scope>
    <source>
        <strain evidence="5">110414</strain>
    </source>
</reference>
<dbReference type="Pfam" id="PF04828">
    <property type="entry name" value="GFA"/>
    <property type="match status" value="1"/>
</dbReference>
<organism evidence="5 6">
    <name type="scientific">Pseudoxanthomonas helianthi</name>
    <dbReference type="NCBI Taxonomy" id="1453541"/>
    <lineage>
        <taxon>Bacteria</taxon>
        <taxon>Pseudomonadati</taxon>
        <taxon>Pseudomonadota</taxon>
        <taxon>Gammaproteobacteria</taxon>
        <taxon>Lysobacterales</taxon>
        <taxon>Lysobacteraceae</taxon>
        <taxon>Pseudoxanthomonas</taxon>
    </lineage>
</organism>
<name>A0A941AVM2_9GAMM</name>
<dbReference type="AlphaFoldDB" id="A0A941AVM2"/>
<sequence length="131" mass="14738">MTVAEAAAMRDSGKRERKTHAGSCHCGAVRFEIISDFPELTTCDCSICRRKNALMVKVHESDFRLLSGAESLAEYRFHTHTARHYFCKTCGIYPFHRKRVTPDYYGINVFCLEDFDPSGIPVRATVGAGMP</sequence>
<dbReference type="GO" id="GO:0016846">
    <property type="term" value="F:carbon-sulfur lyase activity"/>
    <property type="evidence" value="ECO:0007669"/>
    <property type="project" value="InterPro"/>
</dbReference>
<dbReference type="PANTHER" id="PTHR28620">
    <property type="entry name" value="CENTROMERE PROTEIN V"/>
    <property type="match status" value="1"/>
</dbReference>
<dbReference type="RefSeq" id="WP_210537513.1">
    <property type="nucleotide sequence ID" value="NZ_JAGKTC010000003.1"/>
</dbReference>
<evidence type="ECO:0000256" key="1">
    <source>
        <dbReference type="ARBA" id="ARBA00005495"/>
    </source>
</evidence>
<evidence type="ECO:0000313" key="6">
    <source>
        <dbReference type="Proteomes" id="UP000673447"/>
    </source>
</evidence>
<feature type="domain" description="CENP-V/GFA" evidence="4">
    <location>
        <begin position="20"/>
        <end position="131"/>
    </location>
</feature>
<proteinExistence type="inferred from homology"/>